<name>A0A1H8SXT8_9ACTN</name>
<dbReference type="OrthoDB" id="4224785at2"/>
<accession>A0A1H8SXT8</accession>
<dbReference type="AlphaFoldDB" id="A0A1H8SXT8"/>
<proteinExistence type="predicted"/>
<gene>
    <name evidence="1" type="ORF">SAMN05216267_104648</name>
</gene>
<evidence type="ECO:0000313" key="1">
    <source>
        <dbReference type="EMBL" id="SEO83501.1"/>
    </source>
</evidence>
<protein>
    <submittedName>
        <fullName evidence="1">Uncharacterized protein</fullName>
    </submittedName>
</protein>
<keyword evidence="2" id="KW-1185">Reference proteome</keyword>
<reference evidence="1 2" key="1">
    <citation type="submission" date="2016-10" db="EMBL/GenBank/DDBJ databases">
        <authorList>
            <person name="de Groot N.N."/>
        </authorList>
    </citation>
    <scope>NUCLEOTIDE SEQUENCE [LARGE SCALE GENOMIC DNA]</scope>
    <source>
        <strain evidence="1 2">CGMCC 4.2026</strain>
    </source>
</reference>
<evidence type="ECO:0000313" key="2">
    <source>
        <dbReference type="Proteomes" id="UP000181951"/>
    </source>
</evidence>
<dbReference type="STRING" id="310780.SAMN05216267_104648"/>
<dbReference type="RefSeq" id="WP_069462407.1">
    <property type="nucleotide sequence ID" value="NZ_FODD01000046.1"/>
</dbReference>
<sequence length="153" mass="16473">MTLDATGLLNAVQDHALASGWFEAVNGHEPKSPPDTSGLTAAVWVQRITPAVGGSGLNATSIRLELMLRMYAGIDQEPADMLDPNMLAALDDLLGRYSGDFELDGDVRQVDLLGQFGDPLSARAGYMIQGGTEYRVLDITLPLIVNDLWDQEA</sequence>
<organism evidence="1 2">
    <name type="scientific">Actinacidiphila rubida</name>
    <dbReference type="NCBI Taxonomy" id="310780"/>
    <lineage>
        <taxon>Bacteria</taxon>
        <taxon>Bacillati</taxon>
        <taxon>Actinomycetota</taxon>
        <taxon>Actinomycetes</taxon>
        <taxon>Kitasatosporales</taxon>
        <taxon>Streptomycetaceae</taxon>
        <taxon>Actinacidiphila</taxon>
    </lineage>
</organism>
<dbReference type="Proteomes" id="UP000181951">
    <property type="component" value="Unassembled WGS sequence"/>
</dbReference>
<dbReference type="EMBL" id="FODD01000046">
    <property type="protein sequence ID" value="SEO83501.1"/>
    <property type="molecule type" value="Genomic_DNA"/>
</dbReference>